<proteinExistence type="predicted"/>
<evidence type="ECO:0000256" key="1">
    <source>
        <dbReference type="SAM" id="SignalP"/>
    </source>
</evidence>
<keyword evidence="3" id="KW-1185">Reference proteome</keyword>
<feature type="signal peptide" evidence="1">
    <location>
        <begin position="1"/>
        <end position="18"/>
    </location>
</feature>
<gene>
    <name evidence="2" type="ORF">D9619_005094</name>
</gene>
<name>A0A8H5BQH2_9AGAR</name>
<protein>
    <submittedName>
        <fullName evidence="2">Uncharacterized protein</fullName>
    </submittedName>
</protein>
<sequence>MQFTKLFTTVTLLFAVQAFASPAPQTDEPLVIRCKTASDCNAPKPGTAVGLAALPSADSAAARVFSASATEWRVMS</sequence>
<dbReference type="AlphaFoldDB" id="A0A8H5BQH2"/>
<evidence type="ECO:0000313" key="3">
    <source>
        <dbReference type="Proteomes" id="UP000567179"/>
    </source>
</evidence>
<organism evidence="2 3">
    <name type="scientific">Psilocybe cf. subviscida</name>
    <dbReference type="NCBI Taxonomy" id="2480587"/>
    <lineage>
        <taxon>Eukaryota</taxon>
        <taxon>Fungi</taxon>
        <taxon>Dikarya</taxon>
        <taxon>Basidiomycota</taxon>
        <taxon>Agaricomycotina</taxon>
        <taxon>Agaricomycetes</taxon>
        <taxon>Agaricomycetidae</taxon>
        <taxon>Agaricales</taxon>
        <taxon>Agaricineae</taxon>
        <taxon>Strophariaceae</taxon>
        <taxon>Psilocybe</taxon>
    </lineage>
</organism>
<feature type="chain" id="PRO_5034915230" evidence="1">
    <location>
        <begin position="19"/>
        <end position="76"/>
    </location>
</feature>
<accession>A0A8H5BQH2</accession>
<comment type="caution">
    <text evidence="2">The sequence shown here is derived from an EMBL/GenBank/DDBJ whole genome shotgun (WGS) entry which is preliminary data.</text>
</comment>
<dbReference type="EMBL" id="JAACJJ010000014">
    <property type="protein sequence ID" value="KAF5327354.1"/>
    <property type="molecule type" value="Genomic_DNA"/>
</dbReference>
<reference evidence="2 3" key="1">
    <citation type="journal article" date="2020" name="ISME J.">
        <title>Uncovering the hidden diversity of litter-decomposition mechanisms in mushroom-forming fungi.</title>
        <authorList>
            <person name="Floudas D."/>
            <person name="Bentzer J."/>
            <person name="Ahren D."/>
            <person name="Johansson T."/>
            <person name="Persson P."/>
            <person name="Tunlid A."/>
        </authorList>
    </citation>
    <scope>NUCLEOTIDE SEQUENCE [LARGE SCALE GENOMIC DNA]</scope>
    <source>
        <strain evidence="2 3">CBS 101986</strain>
    </source>
</reference>
<keyword evidence="1" id="KW-0732">Signal</keyword>
<evidence type="ECO:0000313" key="2">
    <source>
        <dbReference type="EMBL" id="KAF5327354.1"/>
    </source>
</evidence>
<dbReference type="Proteomes" id="UP000567179">
    <property type="component" value="Unassembled WGS sequence"/>
</dbReference>